<evidence type="ECO:0000313" key="2">
    <source>
        <dbReference type="Proteomes" id="UP001596045"/>
    </source>
</evidence>
<keyword evidence="1" id="KW-0282">Flagellum</keyword>
<gene>
    <name evidence="1" type="ORF">ACFPM8_16155</name>
</gene>
<dbReference type="Proteomes" id="UP001596045">
    <property type="component" value="Unassembled WGS sequence"/>
</dbReference>
<name>A0ABW0MD13_9BURK</name>
<keyword evidence="2" id="KW-1185">Reference proteome</keyword>
<sequence length="122" mass="12884">MAVNLLTPVVSKALDGLFMRQQAQVHNIANASSPGFRPVRVSFEDALQQAVALAESGNSAAALDKLAAAVPQMSAPSLAPGDSFRLDLEVSKVNETSTQYSMLIGMLDRSNQLKQLAITGGR</sequence>
<dbReference type="EMBL" id="JBHSMT010000028">
    <property type="protein sequence ID" value="MFC5475495.1"/>
    <property type="molecule type" value="Genomic_DNA"/>
</dbReference>
<dbReference type="RefSeq" id="WP_378998842.1">
    <property type="nucleotide sequence ID" value="NZ_JBHSMT010000028.1"/>
</dbReference>
<comment type="caution">
    <text evidence="1">The sequence shown here is derived from an EMBL/GenBank/DDBJ whole genome shotgun (WGS) entry which is preliminary data.</text>
</comment>
<evidence type="ECO:0000313" key="1">
    <source>
        <dbReference type="EMBL" id="MFC5475495.1"/>
    </source>
</evidence>
<reference evidence="2" key="1">
    <citation type="journal article" date="2019" name="Int. J. Syst. Evol. Microbiol.">
        <title>The Global Catalogue of Microorganisms (GCM) 10K type strain sequencing project: providing services to taxonomists for standard genome sequencing and annotation.</title>
        <authorList>
            <consortium name="The Broad Institute Genomics Platform"/>
            <consortium name="The Broad Institute Genome Sequencing Center for Infectious Disease"/>
            <person name="Wu L."/>
            <person name="Ma J."/>
        </authorList>
    </citation>
    <scope>NUCLEOTIDE SEQUENCE [LARGE SCALE GENOMIC DNA]</scope>
    <source>
        <strain evidence="2">JCM 17066</strain>
    </source>
</reference>
<accession>A0ABW0MD13</accession>
<protein>
    <submittedName>
        <fullName evidence="1">Flagellar basal body rod protein FlgB</fullName>
    </submittedName>
</protein>
<keyword evidence="1" id="KW-0969">Cilium</keyword>
<keyword evidence="1" id="KW-0966">Cell projection</keyword>
<proteinExistence type="predicted"/>
<organism evidence="1 2">
    <name type="scientific">Paraherbaspirillum soli</name>
    <dbReference type="NCBI Taxonomy" id="631222"/>
    <lineage>
        <taxon>Bacteria</taxon>
        <taxon>Pseudomonadati</taxon>
        <taxon>Pseudomonadota</taxon>
        <taxon>Betaproteobacteria</taxon>
        <taxon>Burkholderiales</taxon>
        <taxon>Oxalobacteraceae</taxon>
        <taxon>Paraherbaspirillum</taxon>
    </lineage>
</organism>